<comment type="caution">
    <text evidence="1">The sequence shown here is derived from an EMBL/GenBank/DDBJ whole genome shotgun (WGS) entry which is preliminary data.</text>
</comment>
<gene>
    <name evidence="1" type="ORF">PUN28_015105</name>
</gene>
<dbReference type="SUPFAM" id="SSF54236">
    <property type="entry name" value="Ubiquitin-like"/>
    <property type="match status" value="1"/>
</dbReference>
<evidence type="ECO:0000313" key="1">
    <source>
        <dbReference type="EMBL" id="KAL0108338.1"/>
    </source>
</evidence>
<name>A0AAW2F0E4_9HYME</name>
<reference evidence="1 2" key="1">
    <citation type="submission" date="2023-03" db="EMBL/GenBank/DDBJ databases">
        <title>High recombination rates correlate with genetic variation in Cardiocondyla obscurior ants.</title>
        <authorList>
            <person name="Errbii M."/>
        </authorList>
    </citation>
    <scope>NUCLEOTIDE SEQUENCE [LARGE SCALE GENOMIC DNA]</scope>
    <source>
        <strain evidence="1">Alpha-2009</strain>
        <tissue evidence="1">Whole body</tissue>
    </source>
</reference>
<evidence type="ECO:0000313" key="2">
    <source>
        <dbReference type="Proteomes" id="UP001430953"/>
    </source>
</evidence>
<keyword evidence="2" id="KW-1185">Reference proteome</keyword>
<dbReference type="InterPro" id="IPR044079">
    <property type="entry name" value="Ubl_TBCE"/>
</dbReference>
<organism evidence="1 2">
    <name type="scientific">Cardiocondyla obscurior</name>
    <dbReference type="NCBI Taxonomy" id="286306"/>
    <lineage>
        <taxon>Eukaryota</taxon>
        <taxon>Metazoa</taxon>
        <taxon>Ecdysozoa</taxon>
        <taxon>Arthropoda</taxon>
        <taxon>Hexapoda</taxon>
        <taxon>Insecta</taxon>
        <taxon>Pterygota</taxon>
        <taxon>Neoptera</taxon>
        <taxon>Endopterygota</taxon>
        <taxon>Hymenoptera</taxon>
        <taxon>Apocrita</taxon>
        <taxon>Aculeata</taxon>
        <taxon>Formicoidea</taxon>
        <taxon>Formicidae</taxon>
        <taxon>Myrmicinae</taxon>
        <taxon>Cardiocondyla</taxon>
    </lineage>
</organism>
<protein>
    <recommendedName>
        <fullName evidence="3">Ubiquitin-like domain-containing protein</fullName>
    </recommendedName>
</protein>
<sequence>MVSNVITVEFICPDDPCQPRGIKRKLLKDMEVQKMIGLAQRLFKTGGKIPALSFIPRNLSNDEISLDKPLQELSYYSIQDGDQVLVRW</sequence>
<evidence type="ECO:0008006" key="3">
    <source>
        <dbReference type="Google" id="ProtNLM"/>
    </source>
</evidence>
<dbReference type="Proteomes" id="UP001430953">
    <property type="component" value="Unassembled WGS sequence"/>
</dbReference>
<dbReference type="Gene3D" id="3.10.20.90">
    <property type="entry name" value="Phosphatidylinositol 3-kinase Catalytic Subunit, Chain A, domain 1"/>
    <property type="match status" value="1"/>
</dbReference>
<accession>A0AAW2F0E4</accession>
<dbReference type="EMBL" id="JADYXP020000016">
    <property type="protein sequence ID" value="KAL0108338.1"/>
    <property type="molecule type" value="Genomic_DNA"/>
</dbReference>
<proteinExistence type="predicted"/>
<dbReference type="CDD" id="cd17044">
    <property type="entry name" value="Ubl_TBCE"/>
    <property type="match status" value="1"/>
</dbReference>
<dbReference type="InterPro" id="IPR029071">
    <property type="entry name" value="Ubiquitin-like_domsf"/>
</dbReference>
<dbReference type="AlphaFoldDB" id="A0AAW2F0E4"/>